<feature type="region of interest" description="Disordered" evidence="1">
    <location>
        <begin position="396"/>
        <end position="415"/>
    </location>
</feature>
<feature type="compositionally biased region" description="Acidic residues" evidence="1">
    <location>
        <begin position="366"/>
        <end position="384"/>
    </location>
</feature>
<protein>
    <recommendedName>
        <fullName evidence="2">DUF7516 domain-containing protein</fullName>
    </recommendedName>
</protein>
<name>A0A914NGU1_MELIC</name>
<feature type="region of interest" description="Disordered" evidence="1">
    <location>
        <begin position="141"/>
        <end position="182"/>
    </location>
</feature>
<dbReference type="Proteomes" id="UP000887563">
    <property type="component" value="Unplaced"/>
</dbReference>
<feature type="compositionally biased region" description="Polar residues" evidence="1">
    <location>
        <begin position="167"/>
        <end position="177"/>
    </location>
</feature>
<proteinExistence type="predicted"/>
<dbReference type="InterPro" id="IPR055938">
    <property type="entry name" value="DUF7516"/>
</dbReference>
<evidence type="ECO:0000256" key="1">
    <source>
        <dbReference type="SAM" id="MobiDB-lite"/>
    </source>
</evidence>
<dbReference type="AlphaFoldDB" id="A0A914NGU1"/>
<keyword evidence="3" id="KW-1185">Reference proteome</keyword>
<dbReference type="Pfam" id="PF24360">
    <property type="entry name" value="DUF7516"/>
    <property type="match status" value="1"/>
</dbReference>
<organism evidence="3 4">
    <name type="scientific">Meloidogyne incognita</name>
    <name type="common">Southern root-knot nematode worm</name>
    <name type="synonym">Oxyuris incognita</name>
    <dbReference type="NCBI Taxonomy" id="6306"/>
    <lineage>
        <taxon>Eukaryota</taxon>
        <taxon>Metazoa</taxon>
        <taxon>Ecdysozoa</taxon>
        <taxon>Nematoda</taxon>
        <taxon>Chromadorea</taxon>
        <taxon>Rhabditida</taxon>
        <taxon>Tylenchina</taxon>
        <taxon>Tylenchomorpha</taxon>
        <taxon>Tylenchoidea</taxon>
        <taxon>Meloidogynidae</taxon>
        <taxon>Meloidogyninae</taxon>
        <taxon>Meloidogyne</taxon>
        <taxon>Meloidogyne incognita group</taxon>
    </lineage>
</organism>
<accession>A0A914NGU1</accession>
<evidence type="ECO:0000313" key="3">
    <source>
        <dbReference type="Proteomes" id="UP000887563"/>
    </source>
</evidence>
<evidence type="ECO:0000313" key="4">
    <source>
        <dbReference type="WBParaSite" id="Minc3s04783g36992"/>
    </source>
</evidence>
<dbReference type="WBParaSite" id="Minc3s04783g36992">
    <property type="protein sequence ID" value="Minc3s04783g36992"/>
    <property type="gene ID" value="Minc3s04783g36992"/>
</dbReference>
<reference evidence="4" key="1">
    <citation type="submission" date="2022-11" db="UniProtKB">
        <authorList>
            <consortium name="WormBaseParasite"/>
        </authorList>
    </citation>
    <scope>IDENTIFICATION</scope>
</reference>
<feature type="compositionally biased region" description="Basic and acidic residues" evidence="1">
    <location>
        <begin position="396"/>
        <end position="411"/>
    </location>
</feature>
<feature type="compositionally biased region" description="Basic and acidic residues" evidence="1">
    <location>
        <begin position="307"/>
        <end position="317"/>
    </location>
</feature>
<evidence type="ECO:0000259" key="2">
    <source>
        <dbReference type="Pfam" id="PF24360"/>
    </source>
</evidence>
<feature type="domain" description="DUF7516" evidence="2">
    <location>
        <begin position="16"/>
        <end position="99"/>
    </location>
</feature>
<feature type="region of interest" description="Disordered" evidence="1">
    <location>
        <begin position="355"/>
        <end position="387"/>
    </location>
</feature>
<sequence>MANPLAKLTISDKVNEGRKRMLTCLAKKGAEEDHVNLLELQKQYFVDFETYLNKDELRRFFSKTHIKQVFESFMPKDIEMTTDVEQTGSLYLKMKRPLEVALADNPLAPRRSALSKNDTKALNLVPLPATKFESNARQEKKFSGGIWDEPSPEKEVKGNEAFLKNPASKTSKPSQNIAGDLYSDDELETGLENKEEDEDSDYFGDEALEEGNRLLSSTAAKDVMKDETRKNPPPTSIGIRTSCHADKYILELQKRKNAFSSTLLDLDKENTKQLEQQQQVSFDNFDLEKKRITENARARLLEFKKSEQQKLKNRQKEQQQPILSGGFGAKKIRANQLNRNNLLSSDDETADIEEIGQNEGEGGGGGEEDFEEEEEINNNEEEDGPVIIMSRPDEEKEGLNKFGGGEKKNSPDDDLINDYVADEQYYRETKPFGNNNINGNIFNNNVSNPKKDATCEKQEMSEYMRLEMIAMTTILVRLNVAIKLDVLHSELTKYNANAFSSNSDLLEFIKKNCPTSVKWQDCGFNTILLIWNESTTEENRKVGLSYLLQKVGKSLDTRT</sequence>
<feature type="region of interest" description="Disordered" evidence="1">
    <location>
        <begin position="307"/>
        <end position="327"/>
    </location>
</feature>